<dbReference type="InterPro" id="IPR050109">
    <property type="entry name" value="HTH-type_TetR-like_transc_reg"/>
</dbReference>
<evidence type="ECO:0000313" key="9">
    <source>
        <dbReference type="Proteomes" id="UP000016412"/>
    </source>
</evidence>
<keyword evidence="1" id="KW-0805">Transcription regulation</keyword>
<keyword evidence="10" id="KW-1185">Reference proteome</keyword>
<proteinExistence type="predicted"/>
<dbReference type="SUPFAM" id="SSF46689">
    <property type="entry name" value="Homeodomain-like"/>
    <property type="match status" value="1"/>
</dbReference>
<dbReference type="PATRIC" id="fig|1125725.3.peg.1299"/>
<reference evidence="9 10" key="1">
    <citation type="submission" date="2013-08" db="EMBL/GenBank/DDBJ databases">
        <authorList>
            <person name="Durkin A.S."/>
            <person name="Haft D.R."/>
            <person name="McCorrison J."/>
            <person name="Torralba M."/>
            <person name="Gillis M."/>
            <person name="Haft D.H."/>
            <person name="Methe B."/>
            <person name="Sutton G."/>
            <person name="Nelson K.E."/>
        </authorList>
    </citation>
    <scope>NUCLEOTIDE SEQUENCE [LARGE SCALE GENOMIC DNA]</scope>
    <source>
        <strain evidence="8 10">ATCC 35536</strain>
        <strain evidence="7 9">VPI DR56BR1116</strain>
    </source>
</reference>
<feature type="region of interest" description="Disordered" evidence="5">
    <location>
        <begin position="213"/>
        <end position="243"/>
    </location>
</feature>
<evidence type="ECO:0000313" key="8">
    <source>
        <dbReference type="EMBL" id="ERK04823.1"/>
    </source>
</evidence>
<dbReference type="Pfam" id="PF00440">
    <property type="entry name" value="TetR_N"/>
    <property type="match status" value="1"/>
</dbReference>
<dbReference type="Proteomes" id="UP000016646">
    <property type="component" value="Unassembled WGS sequence"/>
</dbReference>
<evidence type="ECO:0000313" key="7">
    <source>
        <dbReference type="EMBL" id="ERF60751.1"/>
    </source>
</evidence>
<name>U2LK67_TRESO</name>
<evidence type="ECO:0000256" key="2">
    <source>
        <dbReference type="ARBA" id="ARBA00023125"/>
    </source>
</evidence>
<comment type="caution">
    <text evidence="7">The sequence shown here is derived from an EMBL/GenBank/DDBJ whole genome shotgun (WGS) entry which is preliminary data.</text>
</comment>
<feature type="compositionally biased region" description="Basic and acidic residues" evidence="5">
    <location>
        <begin position="220"/>
        <end position="229"/>
    </location>
</feature>
<protein>
    <submittedName>
        <fullName evidence="7">Transcriptional regulator, TetR family</fullName>
    </submittedName>
</protein>
<sequence>MSIISRRSFNARDEINAYAVRTRYTYAAFRYNDGMAKKRIDRDKIIQAFLMCAFEKSAGAVSLADIASLLGVNKASLYNHFSSRDAICEAAIDFCAEYMSGVRFIPESADSLVSLPFSDALAKIVKQYFRSYEIEPLFQMYAFIHSSKFFSSEAALSAERETQKIADDTASLIARFAACGKLPGTKSKAEQTSALDAGSAGNANRMGNMRQADGVQTADATEKNERPANGERGTAGDANDAPHTLQTAASDTFKERALFFARELSAELGAYIVEKKEMLRRNPESGAGSLFALPPDDSALAKIIARAEAYWTR</sequence>
<evidence type="ECO:0000256" key="3">
    <source>
        <dbReference type="ARBA" id="ARBA00023163"/>
    </source>
</evidence>
<dbReference type="OrthoDB" id="9808476at2"/>
<dbReference type="InterPro" id="IPR009057">
    <property type="entry name" value="Homeodomain-like_sf"/>
</dbReference>
<feature type="domain" description="HTH tetR-type" evidence="6">
    <location>
        <begin position="39"/>
        <end position="99"/>
    </location>
</feature>
<evidence type="ECO:0000259" key="6">
    <source>
        <dbReference type="PROSITE" id="PS50977"/>
    </source>
</evidence>
<dbReference type="Gene3D" id="1.10.357.10">
    <property type="entry name" value="Tetracycline Repressor, domain 2"/>
    <property type="match status" value="1"/>
</dbReference>
<keyword evidence="2 4" id="KW-0238">DNA-binding</keyword>
<feature type="DNA-binding region" description="H-T-H motif" evidence="4">
    <location>
        <begin position="62"/>
        <end position="81"/>
    </location>
</feature>
<dbReference type="EMBL" id="AUZJ01000034">
    <property type="protein sequence ID" value="ERF60751.1"/>
    <property type="molecule type" value="Genomic_DNA"/>
</dbReference>
<evidence type="ECO:0000256" key="1">
    <source>
        <dbReference type="ARBA" id="ARBA00023015"/>
    </source>
</evidence>
<organism evidence="7 9">
    <name type="scientific">Treponema socranskii subsp. socranskii VPI DR56BR1116 = ATCC 35536</name>
    <dbReference type="NCBI Taxonomy" id="1125725"/>
    <lineage>
        <taxon>Bacteria</taxon>
        <taxon>Pseudomonadati</taxon>
        <taxon>Spirochaetota</taxon>
        <taxon>Spirochaetia</taxon>
        <taxon>Spirochaetales</taxon>
        <taxon>Treponemataceae</taxon>
        <taxon>Treponema</taxon>
    </lineage>
</organism>
<evidence type="ECO:0000313" key="10">
    <source>
        <dbReference type="Proteomes" id="UP000016646"/>
    </source>
</evidence>
<dbReference type="STRING" id="1125725.HMPREF1325_2043"/>
<dbReference type="PANTHER" id="PTHR30055">
    <property type="entry name" value="HTH-TYPE TRANSCRIPTIONAL REGULATOR RUTR"/>
    <property type="match status" value="1"/>
</dbReference>
<dbReference type="PANTHER" id="PTHR30055:SF234">
    <property type="entry name" value="HTH-TYPE TRANSCRIPTIONAL REGULATOR BETI"/>
    <property type="match status" value="1"/>
</dbReference>
<gene>
    <name evidence="8" type="ORF">HMPREF0860_2219</name>
    <name evidence="7" type="ORF">HMPREF1325_2043</name>
</gene>
<evidence type="ECO:0000256" key="4">
    <source>
        <dbReference type="PROSITE-ProRule" id="PRU00335"/>
    </source>
</evidence>
<dbReference type="PROSITE" id="PS50977">
    <property type="entry name" value="HTH_TETR_2"/>
    <property type="match status" value="1"/>
</dbReference>
<dbReference type="GO" id="GO:0000976">
    <property type="term" value="F:transcription cis-regulatory region binding"/>
    <property type="evidence" value="ECO:0007669"/>
    <property type="project" value="TreeGrafter"/>
</dbReference>
<dbReference type="AlphaFoldDB" id="U2LK67"/>
<evidence type="ECO:0000256" key="5">
    <source>
        <dbReference type="SAM" id="MobiDB-lite"/>
    </source>
</evidence>
<dbReference type="InterPro" id="IPR001647">
    <property type="entry name" value="HTH_TetR"/>
</dbReference>
<dbReference type="Proteomes" id="UP000016412">
    <property type="component" value="Unassembled WGS sequence"/>
</dbReference>
<keyword evidence="3" id="KW-0804">Transcription</keyword>
<dbReference type="eggNOG" id="ENOG502ZYY6">
    <property type="taxonomic scope" value="Bacteria"/>
</dbReference>
<accession>U2LK67</accession>
<feature type="region of interest" description="Disordered" evidence="5">
    <location>
        <begin position="188"/>
        <end position="207"/>
    </location>
</feature>
<dbReference type="GO" id="GO:0003700">
    <property type="term" value="F:DNA-binding transcription factor activity"/>
    <property type="evidence" value="ECO:0007669"/>
    <property type="project" value="TreeGrafter"/>
</dbReference>
<dbReference type="EMBL" id="AVQI01000012">
    <property type="protein sequence ID" value="ERK04823.1"/>
    <property type="molecule type" value="Genomic_DNA"/>
</dbReference>